<evidence type="ECO:0000256" key="2">
    <source>
        <dbReference type="ARBA" id="ARBA00001966"/>
    </source>
</evidence>
<gene>
    <name evidence="7" type="ORF">F1737_09650</name>
</gene>
<evidence type="ECO:0000313" key="8">
    <source>
        <dbReference type="Proteomes" id="UP001301797"/>
    </source>
</evidence>
<dbReference type="Gene3D" id="3.40.50.360">
    <property type="match status" value="1"/>
</dbReference>
<evidence type="ECO:0000256" key="1">
    <source>
        <dbReference type="ARBA" id="ARBA00001917"/>
    </source>
</evidence>
<comment type="cofactor">
    <cofactor evidence="2">
        <name>[4Fe-4S] cluster</name>
        <dbReference type="ChEBI" id="CHEBI:49883"/>
    </cofactor>
</comment>
<organism evidence="7 8">
    <name type="scientific">Methanochimaera problematica</name>
    <dbReference type="NCBI Taxonomy" id="2609417"/>
    <lineage>
        <taxon>Archaea</taxon>
        <taxon>Methanobacteriati</taxon>
        <taxon>Methanobacteriota</taxon>
        <taxon>Stenosarchaea group</taxon>
        <taxon>Methanomicrobia</taxon>
        <taxon>Methanomicrobiales</taxon>
        <taxon>Methanomicrobiaceae</taxon>
        <taxon>Methanochimaera</taxon>
    </lineage>
</organism>
<dbReference type="GO" id="GO:0016491">
    <property type="term" value="F:oxidoreductase activity"/>
    <property type="evidence" value="ECO:0007669"/>
    <property type="project" value="InterPro"/>
</dbReference>
<dbReference type="PANTHER" id="PTHR43278">
    <property type="entry name" value="NAD(P)H-DEPENDENT FMN-CONTAINING OXIDOREDUCTASE YWQN-RELATED"/>
    <property type="match status" value="1"/>
</dbReference>
<dbReference type="SUPFAM" id="SSF52218">
    <property type="entry name" value="Flavoproteins"/>
    <property type="match status" value="1"/>
</dbReference>
<dbReference type="EMBL" id="CP043875">
    <property type="protein sequence ID" value="WOF17347.1"/>
    <property type="molecule type" value="Genomic_DNA"/>
</dbReference>
<evidence type="ECO:0000313" key="7">
    <source>
        <dbReference type="EMBL" id="WOF17347.1"/>
    </source>
</evidence>
<evidence type="ECO:0000256" key="3">
    <source>
        <dbReference type="ARBA" id="ARBA00022630"/>
    </source>
</evidence>
<accession>A0AA97FE20</accession>
<dbReference type="InterPro" id="IPR051796">
    <property type="entry name" value="ISF_SsuE-like"/>
</dbReference>
<name>A0AA97FE20_9EURY</name>
<keyword evidence="4" id="KW-0288">FMN</keyword>
<reference evidence="7 8" key="1">
    <citation type="submission" date="2019-09" db="EMBL/GenBank/DDBJ databases">
        <title>The complete genome of Methanoplanus sp. FWC-SCC4.</title>
        <authorList>
            <person name="Chen S.-C."/>
            <person name="Zhou Y.-Z."/>
            <person name="Lai M.-C."/>
        </authorList>
    </citation>
    <scope>NUCLEOTIDE SEQUENCE [LARGE SCALE GENOMIC DNA]</scope>
    <source>
        <strain evidence="7 8">FWC-SCC4</strain>
    </source>
</reference>
<dbReference type="InterPro" id="IPR029039">
    <property type="entry name" value="Flavoprotein-like_sf"/>
</dbReference>
<protein>
    <submittedName>
        <fullName evidence="7">Flavodoxin family protein</fullName>
    </submittedName>
</protein>
<feature type="domain" description="NADPH-dependent FMN reductase-like" evidence="6">
    <location>
        <begin position="79"/>
        <end position="204"/>
    </location>
</feature>
<dbReference type="Proteomes" id="UP001301797">
    <property type="component" value="Chromosome"/>
</dbReference>
<sequence length="265" mass="29974">MYRYILTLVMNGEFLFDFRTNTYEYSPTVPLEAEKTAFLKFDEWAENLREFPSDFVEHLLIKKERIKKMYAGHKRDSPDVVIIQGSPRPDGNCSIFAGWASKTAKSLGKIPAVIYLDDLNIHSCIGCYQCYNYGFCVFRDEMQDIISYVHGASLVVICSPVYTNTVPGGLKICMDRFQAYHAKRTLLHSKNNPKGILLAVAGREGDFNFKCLISVTDSFMANVGIKKSGQILVDNIDEIRDLRNVTGLKAEVEEALRSALDISRL</sequence>
<keyword evidence="8" id="KW-1185">Reference proteome</keyword>
<evidence type="ECO:0000259" key="6">
    <source>
        <dbReference type="Pfam" id="PF03358"/>
    </source>
</evidence>
<evidence type="ECO:0000256" key="5">
    <source>
        <dbReference type="ARBA" id="ARBA00038292"/>
    </source>
</evidence>
<dbReference type="AlphaFoldDB" id="A0AA97FE20"/>
<dbReference type="InterPro" id="IPR005025">
    <property type="entry name" value="FMN_Rdtase-like_dom"/>
</dbReference>
<evidence type="ECO:0000256" key="4">
    <source>
        <dbReference type="ARBA" id="ARBA00022643"/>
    </source>
</evidence>
<dbReference type="KEGG" id="mefw:F1737_09650"/>
<comment type="similarity">
    <text evidence="5">Belongs to the SsuE family. Isf subfamily.</text>
</comment>
<comment type="cofactor">
    <cofactor evidence="1">
        <name>FMN</name>
        <dbReference type="ChEBI" id="CHEBI:58210"/>
    </cofactor>
</comment>
<dbReference type="Pfam" id="PF03358">
    <property type="entry name" value="FMN_red"/>
    <property type="match status" value="1"/>
</dbReference>
<proteinExistence type="inferred from homology"/>
<keyword evidence="3" id="KW-0285">Flavoprotein</keyword>
<dbReference type="PANTHER" id="PTHR43278:SF4">
    <property type="entry name" value="NAD(P)H-DEPENDENT FMN-CONTAINING OXIDOREDUCTASE YWQN-RELATED"/>
    <property type="match status" value="1"/>
</dbReference>